<name>A0A9Q1RPN0_9SOLA</name>
<proteinExistence type="predicted"/>
<gene>
    <name evidence="1" type="ORF">K7X08_019610</name>
</gene>
<comment type="caution">
    <text evidence="1">The sequence shown here is derived from an EMBL/GenBank/DDBJ whole genome shotgun (WGS) entry which is preliminary data.</text>
</comment>
<dbReference type="EMBL" id="JAJAGQ010000003">
    <property type="protein sequence ID" value="KAJ8567402.1"/>
    <property type="molecule type" value="Genomic_DNA"/>
</dbReference>
<evidence type="ECO:0000313" key="1">
    <source>
        <dbReference type="EMBL" id="KAJ8567402.1"/>
    </source>
</evidence>
<dbReference type="Proteomes" id="UP001152561">
    <property type="component" value="Unassembled WGS sequence"/>
</dbReference>
<accession>A0A9Q1RPN0</accession>
<sequence length="131" mass="14622">MWCYQCQRRVATFPGIITAFILGDILRKEGYSSVLSISNNLKDKNTSTEETNDAMNRATEEEQTVEAAAMAAGASFCIWYDGNHFHGAGFWLFGNVCLYLLICSRVSVCAAHAIYHQSVKGIYSIANYEFL</sequence>
<evidence type="ECO:0000313" key="2">
    <source>
        <dbReference type="Proteomes" id="UP001152561"/>
    </source>
</evidence>
<dbReference type="AlphaFoldDB" id="A0A9Q1RPN0"/>
<organism evidence="1 2">
    <name type="scientific">Anisodus acutangulus</name>
    <dbReference type="NCBI Taxonomy" id="402998"/>
    <lineage>
        <taxon>Eukaryota</taxon>
        <taxon>Viridiplantae</taxon>
        <taxon>Streptophyta</taxon>
        <taxon>Embryophyta</taxon>
        <taxon>Tracheophyta</taxon>
        <taxon>Spermatophyta</taxon>
        <taxon>Magnoliopsida</taxon>
        <taxon>eudicotyledons</taxon>
        <taxon>Gunneridae</taxon>
        <taxon>Pentapetalae</taxon>
        <taxon>asterids</taxon>
        <taxon>lamiids</taxon>
        <taxon>Solanales</taxon>
        <taxon>Solanaceae</taxon>
        <taxon>Solanoideae</taxon>
        <taxon>Hyoscyameae</taxon>
        <taxon>Anisodus</taxon>
    </lineage>
</organism>
<reference evidence="2" key="1">
    <citation type="journal article" date="2023" name="Proc. Natl. Acad. Sci. U.S.A.">
        <title>Genomic and structural basis for evolution of tropane alkaloid biosynthesis.</title>
        <authorList>
            <person name="Wanga Y.-J."/>
            <person name="Taina T."/>
            <person name="Yua J.-Y."/>
            <person name="Lia J."/>
            <person name="Xua B."/>
            <person name="Chenc J."/>
            <person name="D'Auriad J.C."/>
            <person name="Huanga J.-P."/>
            <person name="Huanga S.-X."/>
        </authorList>
    </citation>
    <scope>NUCLEOTIDE SEQUENCE [LARGE SCALE GENOMIC DNA]</scope>
    <source>
        <strain evidence="2">cv. KIB-2019</strain>
    </source>
</reference>
<keyword evidence="2" id="KW-1185">Reference proteome</keyword>
<protein>
    <submittedName>
        <fullName evidence="1">Uncharacterized protein</fullName>
    </submittedName>
</protein>